<comment type="function">
    <text evidence="6">Binds to the 60S ribosomal subunit and prevents its association with the 40S ribosomal subunit to form the 80S initiation complex in the cytoplasm. May also be involved in ribosome biogenesis.</text>
</comment>
<dbReference type="GO" id="GO:0005730">
    <property type="term" value="C:nucleolus"/>
    <property type="evidence" value="ECO:0007669"/>
    <property type="project" value="UniProtKB-SubCell"/>
</dbReference>
<evidence type="ECO:0000256" key="1">
    <source>
        <dbReference type="ARBA" id="ARBA00022490"/>
    </source>
</evidence>
<dbReference type="Proteomes" id="UP000265180">
    <property type="component" value="Chromosome 5"/>
</dbReference>
<name>A0A3P9JY68_ORYLA</name>
<evidence type="ECO:0000256" key="3">
    <source>
        <dbReference type="ARBA" id="ARBA00022917"/>
    </source>
</evidence>
<organism evidence="7 8">
    <name type="scientific">Oryzias latipes</name>
    <name type="common">Japanese rice fish</name>
    <name type="synonym">Japanese killifish</name>
    <dbReference type="NCBI Taxonomy" id="8090"/>
    <lineage>
        <taxon>Eukaryota</taxon>
        <taxon>Metazoa</taxon>
        <taxon>Chordata</taxon>
        <taxon>Craniata</taxon>
        <taxon>Vertebrata</taxon>
        <taxon>Euteleostomi</taxon>
        <taxon>Actinopterygii</taxon>
        <taxon>Neopterygii</taxon>
        <taxon>Teleostei</taxon>
        <taxon>Neoteleostei</taxon>
        <taxon>Acanthomorphata</taxon>
        <taxon>Ovalentaria</taxon>
        <taxon>Atherinomorphae</taxon>
        <taxon>Beloniformes</taxon>
        <taxon>Adrianichthyidae</taxon>
        <taxon>Oryziinae</taxon>
        <taxon>Oryzias</taxon>
    </lineage>
</organism>
<dbReference type="GO" id="GO:0042273">
    <property type="term" value="P:ribosomal large subunit biogenesis"/>
    <property type="evidence" value="ECO:0007669"/>
    <property type="project" value="UniProtKB-UniRule"/>
</dbReference>
<keyword evidence="6" id="KW-0690">Ribosome biogenesis</keyword>
<dbReference type="SMART" id="SM00654">
    <property type="entry name" value="eIF6"/>
    <property type="match status" value="1"/>
</dbReference>
<proteinExistence type="inferred from homology"/>
<keyword evidence="2 6" id="KW-0396">Initiation factor</keyword>
<dbReference type="Ensembl" id="ENSORLT00020013499.1">
    <property type="protein sequence ID" value="ENSORLP00020001151.1"/>
    <property type="gene ID" value="ENSORLG00020001862.1"/>
</dbReference>
<keyword evidence="1 6" id="KW-0963">Cytoplasm</keyword>
<dbReference type="GO" id="GO:0042256">
    <property type="term" value="P:cytosolic ribosome assembly"/>
    <property type="evidence" value="ECO:0007669"/>
    <property type="project" value="UniProtKB-UniRule"/>
</dbReference>
<dbReference type="GO" id="GO:0005737">
    <property type="term" value="C:cytoplasm"/>
    <property type="evidence" value="ECO:0007669"/>
    <property type="project" value="UniProtKB-SubCell"/>
</dbReference>
<reference evidence="7" key="3">
    <citation type="submission" date="2025-08" db="UniProtKB">
        <authorList>
            <consortium name="Ensembl"/>
        </authorList>
    </citation>
    <scope>IDENTIFICATION</scope>
    <source>
        <strain evidence="7">HNI</strain>
    </source>
</reference>
<gene>
    <name evidence="6" type="primary">EIF6</name>
</gene>
<keyword evidence="4 6" id="KW-0539">Nucleus</keyword>
<evidence type="ECO:0000256" key="6">
    <source>
        <dbReference type="HAMAP-Rule" id="MF_03132"/>
    </source>
</evidence>
<evidence type="ECO:0000256" key="2">
    <source>
        <dbReference type="ARBA" id="ARBA00022540"/>
    </source>
</evidence>
<dbReference type="InterPro" id="IPR002769">
    <property type="entry name" value="eIF6"/>
</dbReference>
<evidence type="ECO:0000256" key="4">
    <source>
        <dbReference type="ARBA" id="ARBA00023242"/>
    </source>
</evidence>
<reference evidence="7" key="4">
    <citation type="submission" date="2025-09" db="UniProtKB">
        <authorList>
            <consortium name="Ensembl"/>
        </authorList>
    </citation>
    <scope>IDENTIFICATION</scope>
    <source>
        <strain evidence="7">HNI</strain>
    </source>
</reference>
<comment type="subunit">
    <text evidence="5">Monomer. Associates with the 60S ribosomal subunit. Interacts with RACK1. Interacts with DICER1, AGO2, TARBP2, MOV10 and RPL7A; they form a large RNA-induced silencing complex (RISC).</text>
</comment>
<dbReference type="PANTHER" id="PTHR10784">
    <property type="entry name" value="TRANSLATION INITIATION FACTOR 6"/>
    <property type="match status" value="1"/>
</dbReference>
<evidence type="ECO:0000313" key="7">
    <source>
        <dbReference type="Ensembl" id="ENSORLP00020001151.1"/>
    </source>
</evidence>
<evidence type="ECO:0000256" key="5">
    <source>
        <dbReference type="ARBA" id="ARBA00062592"/>
    </source>
</evidence>
<dbReference type="GO" id="GO:0003743">
    <property type="term" value="F:translation initiation factor activity"/>
    <property type="evidence" value="ECO:0007669"/>
    <property type="project" value="UniProtKB-UniRule"/>
</dbReference>
<accession>A0A3P9JY68</accession>
<protein>
    <recommendedName>
        <fullName evidence="6">Eukaryotic translation initiation factor 6</fullName>
        <shortName evidence="6">eIF-6</shortName>
    </recommendedName>
</protein>
<dbReference type="CDD" id="cd00527">
    <property type="entry name" value="IF6"/>
    <property type="match status" value="1"/>
</dbReference>
<sequence length="318" mass="34535">MRLSAVCHPPINHHQKKTVRLTFVRSPQEDTCVVLLELLLQVKCSLLSSFGDQIKEVKSAAFGGSSSSYCLIMAVRASFEKNNEVGCFAKLTNTYCLVAIGGSENFYSVFEGELSETIPVVHASIAGCRIIGRMCVGNRHGLLVPSNTTDQELQHIRNSLPDPVRIQRVEERLSALGNVIACNDYVALVHPDLDRETEEILADTLKVEVFRQTIAEQVLVGSYCAFSNQGGLVHPKTSIEDQDELSSLLQVPLVAGTVNRGSEVIAAGMVVNDWCAFCGLDTTSTELSVIESVFRLSDAAQPSAIATSMRDSLIDSMA</sequence>
<comment type="similarity">
    <text evidence="6">Belongs to the eIF-6 family.</text>
</comment>
<dbReference type="Gene3D" id="3.75.10.10">
    <property type="entry name" value="L-arginine/glycine Amidinotransferase, Chain A"/>
    <property type="match status" value="1"/>
</dbReference>
<dbReference type="Pfam" id="PF01912">
    <property type="entry name" value="eIF-6"/>
    <property type="match status" value="1"/>
</dbReference>
<evidence type="ECO:0000313" key="8">
    <source>
        <dbReference type="Proteomes" id="UP000265180"/>
    </source>
</evidence>
<reference evidence="7 8" key="2">
    <citation type="submission" date="2017-04" db="EMBL/GenBank/DDBJ databases">
        <title>CpG methylation of centromeres and impact of large insertions on vertebrate speciation.</title>
        <authorList>
            <person name="Ichikawa K."/>
            <person name="Yoshimura J."/>
            <person name="Morishita S."/>
        </authorList>
    </citation>
    <scope>NUCLEOTIDE SEQUENCE</scope>
    <source>
        <strain evidence="7 8">HNI</strain>
    </source>
</reference>
<dbReference type="GO" id="GO:0043023">
    <property type="term" value="F:ribosomal large subunit binding"/>
    <property type="evidence" value="ECO:0007669"/>
    <property type="project" value="UniProtKB-UniRule"/>
</dbReference>
<comment type="subcellular location">
    <subcellularLocation>
        <location evidence="6">Cytoplasm</location>
    </subcellularLocation>
    <subcellularLocation>
        <location evidence="6">Nucleus</location>
        <location evidence="6">Nucleolus</location>
    </subcellularLocation>
    <text evidence="6">Shuttles between cytoplasm and nucleus/nucleolus.</text>
</comment>
<dbReference type="NCBIfam" id="TIGR00323">
    <property type="entry name" value="eIF-6"/>
    <property type="match status" value="1"/>
</dbReference>
<dbReference type="AlphaFoldDB" id="A0A3P9JY68"/>
<keyword evidence="3 6" id="KW-0648">Protein biosynthesis</keyword>
<dbReference type="HAMAP" id="MF_00032">
    <property type="entry name" value="eIF_6"/>
    <property type="match status" value="1"/>
</dbReference>
<reference key="1">
    <citation type="journal article" date="2007" name="Nature">
        <title>The medaka draft genome and insights into vertebrate genome evolution.</title>
        <authorList>
            <person name="Kasahara M."/>
            <person name="Naruse K."/>
            <person name="Sasaki S."/>
            <person name="Nakatani Y."/>
            <person name="Qu W."/>
            <person name="Ahsan B."/>
            <person name="Yamada T."/>
            <person name="Nagayasu Y."/>
            <person name="Doi K."/>
            <person name="Kasai Y."/>
            <person name="Jindo T."/>
            <person name="Kobayashi D."/>
            <person name="Shimada A."/>
            <person name="Toyoda A."/>
            <person name="Kuroki Y."/>
            <person name="Fujiyama A."/>
            <person name="Sasaki T."/>
            <person name="Shimizu A."/>
            <person name="Asakawa S."/>
            <person name="Shimizu N."/>
            <person name="Hashimoto S."/>
            <person name="Yang J."/>
            <person name="Lee Y."/>
            <person name="Matsushima K."/>
            <person name="Sugano S."/>
            <person name="Sakaizumi M."/>
            <person name="Narita T."/>
            <person name="Ohishi K."/>
            <person name="Haga S."/>
            <person name="Ohta F."/>
            <person name="Nomoto H."/>
            <person name="Nogata K."/>
            <person name="Morishita T."/>
            <person name="Endo T."/>
            <person name="Shin-I T."/>
            <person name="Takeda H."/>
            <person name="Morishita S."/>
            <person name="Kohara Y."/>
        </authorList>
    </citation>
    <scope>NUCLEOTIDE SEQUENCE [LARGE SCALE GENOMIC DNA]</scope>
    <source>
        <strain>Hd-rR</strain>
    </source>
</reference>
<dbReference type="SUPFAM" id="SSF55909">
    <property type="entry name" value="Pentein"/>
    <property type="match status" value="1"/>
</dbReference>
<dbReference type="FunFam" id="3.75.10.10:FF:000001">
    <property type="entry name" value="Eukaryotic translation initiation factor 6"/>
    <property type="match status" value="1"/>
</dbReference>